<dbReference type="SMART" id="SM00174">
    <property type="entry name" value="RHO"/>
    <property type="match status" value="1"/>
</dbReference>
<protein>
    <submittedName>
        <fullName evidence="4">Ras family protein</fullName>
    </submittedName>
</protein>
<dbReference type="GO" id="GO:0007264">
    <property type="term" value="P:small GTPase-mediated signal transduction"/>
    <property type="evidence" value="ECO:0007669"/>
    <property type="project" value="InterPro"/>
</dbReference>
<accession>A0A8X7NHJ6</accession>
<reference evidence="4" key="1">
    <citation type="submission" date="2020-03" db="EMBL/GenBank/DDBJ databases">
        <title>FDA dAtabase for Regulatory Grade micrObial Sequences (FDA-ARGOS): Supporting development and validation of Infectious Disease Dx tests.</title>
        <authorList>
            <person name="Campos J."/>
            <person name="Goldberg B."/>
            <person name="Tallon L."/>
            <person name="Sadzewicz L."/>
            <person name="Vavikolanu K."/>
            <person name="Mehta A."/>
            <person name="Aluvathingal J."/>
            <person name="Nadendla S."/>
            <person name="Nandy P."/>
            <person name="Geyer C."/>
            <person name="Yan Y."/>
            <person name="Sichtig H."/>
        </authorList>
    </citation>
    <scope>NUCLEOTIDE SEQUENCE [LARGE SCALE GENOMIC DNA]</scope>
    <source>
        <strain evidence="4">FDAARGOS_652</strain>
    </source>
</reference>
<dbReference type="GO" id="GO:0005525">
    <property type="term" value="F:GTP binding"/>
    <property type="evidence" value="ECO:0007669"/>
    <property type="project" value="UniProtKB-KW"/>
</dbReference>
<organism evidence="4 5">
    <name type="scientific">Candida parapsilosis</name>
    <name type="common">Yeast</name>
    <dbReference type="NCBI Taxonomy" id="5480"/>
    <lineage>
        <taxon>Eukaryota</taxon>
        <taxon>Fungi</taxon>
        <taxon>Dikarya</taxon>
        <taxon>Ascomycota</taxon>
        <taxon>Saccharomycotina</taxon>
        <taxon>Pichiomycetes</taxon>
        <taxon>Debaryomycetaceae</taxon>
        <taxon>Candida/Lodderomyces clade</taxon>
        <taxon>Candida</taxon>
    </lineage>
</organism>
<sequence>MSESTDTLPFYQPPPSYTIDESTQKTPQVQEKSSQSGLRPKPKRGSANATPLYRQEFCSKRAVYTAGIHIIGDLGVGKSSMMLTYKNMETMTNDCEKRKNECYMKLKGPLPNDMPFLLRVSHSIGDAEQEQASRYLLPIPDDIVFLCFAMDNPVSLFNVRDKWFPRMRHIMYSKKVPVILVGTKSDKIDTSNYMQHTGRKARKVGREIGAIAFMECSPKQISSVQAVFDVALRYLHSKWSNGLAKVFEKSLLPYDFEDEVLKQDVLPKKVAKSFQLPLKDKDLKGMEISGTKSQELAVKKNFDELSYSIEKKKKKKDSSNCVVA</sequence>
<dbReference type="AlphaFoldDB" id="A0A8X7NHJ6"/>
<gene>
    <name evidence="4" type="ORF">FOB60_004084</name>
</gene>
<feature type="region of interest" description="Disordered" evidence="3">
    <location>
        <begin position="1"/>
        <end position="50"/>
    </location>
</feature>
<dbReference type="InterPro" id="IPR027417">
    <property type="entry name" value="P-loop_NTPase"/>
</dbReference>
<dbReference type="InterPro" id="IPR001806">
    <property type="entry name" value="Small_GTPase"/>
</dbReference>
<feature type="compositionally biased region" description="Polar residues" evidence="3">
    <location>
        <begin position="19"/>
        <end position="37"/>
    </location>
</feature>
<evidence type="ECO:0000313" key="4">
    <source>
        <dbReference type="EMBL" id="KAF6048700.1"/>
    </source>
</evidence>
<dbReference type="PRINTS" id="PR00449">
    <property type="entry name" value="RASTRNSFRMNG"/>
</dbReference>
<evidence type="ECO:0000256" key="2">
    <source>
        <dbReference type="ARBA" id="ARBA00023134"/>
    </source>
</evidence>
<dbReference type="PROSITE" id="PS51420">
    <property type="entry name" value="RHO"/>
    <property type="match status" value="1"/>
</dbReference>
<evidence type="ECO:0000313" key="5">
    <source>
        <dbReference type="Proteomes" id="UP000590412"/>
    </source>
</evidence>
<dbReference type="Gene3D" id="3.40.50.300">
    <property type="entry name" value="P-loop containing nucleotide triphosphate hydrolases"/>
    <property type="match status" value="1"/>
</dbReference>
<dbReference type="InterPro" id="IPR003578">
    <property type="entry name" value="Small_GTPase_Rho"/>
</dbReference>
<dbReference type="Proteomes" id="UP000590412">
    <property type="component" value="Unassembled WGS sequence"/>
</dbReference>
<name>A0A8X7NHJ6_CANPA</name>
<evidence type="ECO:0000256" key="3">
    <source>
        <dbReference type="SAM" id="MobiDB-lite"/>
    </source>
</evidence>
<evidence type="ECO:0000256" key="1">
    <source>
        <dbReference type="ARBA" id="ARBA00022741"/>
    </source>
</evidence>
<dbReference type="EMBL" id="JABWAB010000006">
    <property type="protein sequence ID" value="KAF6048700.1"/>
    <property type="molecule type" value="Genomic_DNA"/>
</dbReference>
<dbReference type="GO" id="GO:0003924">
    <property type="term" value="F:GTPase activity"/>
    <property type="evidence" value="ECO:0007669"/>
    <property type="project" value="InterPro"/>
</dbReference>
<dbReference type="SMART" id="SM00175">
    <property type="entry name" value="RAB"/>
    <property type="match status" value="1"/>
</dbReference>
<dbReference type="Pfam" id="PF00071">
    <property type="entry name" value="Ras"/>
    <property type="match status" value="1"/>
</dbReference>
<proteinExistence type="predicted"/>
<keyword evidence="1" id="KW-0547">Nucleotide-binding</keyword>
<dbReference type="SUPFAM" id="SSF52540">
    <property type="entry name" value="P-loop containing nucleoside triphosphate hydrolases"/>
    <property type="match status" value="1"/>
</dbReference>
<keyword evidence="2" id="KW-0342">GTP-binding</keyword>
<dbReference type="PANTHER" id="PTHR24072">
    <property type="entry name" value="RHO FAMILY GTPASE"/>
    <property type="match status" value="1"/>
</dbReference>
<comment type="caution">
    <text evidence="4">The sequence shown here is derived from an EMBL/GenBank/DDBJ whole genome shotgun (WGS) entry which is preliminary data.</text>
</comment>